<dbReference type="InterPro" id="IPR006311">
    <property type="entry name" value="TAT_signal"/>
</dbReference>
<dbReference type="GO" id="GO:0016020">
    <property type="term" value="C:membrane"/>
    <property type="evidence" value="ECO:0007669"/>
    <property type="project" value="UniProtKB-SubCell"/>
</dbReference>
<feature type="compositionally biased region" description="Low complexity" evidence="8">
    <location>
        <begin position="29"/>
        <end position="57"/>
    </location>
</feature>
<accession>A0ABD5V9D9</accession>
<dbReference type="PROSITE" id="PS51318">
    <property type="entry name" value="TAT"/>
    <property type="match status" value="1"/>
</dbReference>
<dbReference type="InterPro" id="IPR002387">
    <property type="entry name" value="Plastocyanin"/>
</dbReference>
<keyword evidence="9" id="KW-0812">Transmembrane</keyword>
<dbReference type="PROSITE" id="PS00196">
    <property type="entry name" value="COPPER_BLUE"/>
    <property type="match status" value="1"/>
</dbReference>
<dbReference type="RefSeq" id="WP_336348671.1">
    <property type="nucleotide sequence ID" value="NZ_JAZAQL010000001.1"/>
</dbReference>
<reference evidence="11 12" key="1">
    <citation type="journal article" date="2019" name="Int. J. Syst. Evol. Microbiol.">
        <title>The Global Catalogue of Microorganisms (GCM) 10K type strain sequencing project: providing services to taxonomists for standard genome sequencing and annotation.</title>
        <authorList>
            <consortium name="The Broad Institute Genomics Platform"/>
            <consortium name="The Broad Institute Genome Sequencing Center for Infectious Disease"/>
            <person name="Wu L."/>
            <person name="Ma J."/>
        </authorList>
    </citation>
    <scope>NUCLEOTIDE SEQUENCE [LARGE SCALE GENOMIC DNA]</scope>
    <source>
        <strain evidence="11 12">GX26</strain>
    </source>
</reference>
<keyword evidence="6 9" id="KW-0472">Membrane</keyword>
<dbReference type="InterPro" id="IPR008972">
    <property type="entry name" value="Cupredoxin"/>
</dbReference>
<dbReference type="InterPro" id="IPR028871">
    <property type="entry name" value="BlueCu_1_BS"/>
</dbReference>
<name>A0ABD5V9D9_9EURY</name>
<comment type="caution">
    <text evidence="11">The sequence shown here is derived from an EMBL/GenBank/DDBJ whole genome shotgun (WGS) entry which is preliminary data.</text>
</comment>
<dbReference type="SUPFAM" id="SSF49503">
    <property type="entry name" value="Cupredoxins"/>
    <property type="match status" value="1"/>
</dbReference>
<feature type="transmembrane region" description="Helical" evidence="9">
    <location>
        <begin position="186"/>
        <end position="206"/>
    </location>
</feature>
<keyword evidence="4" id="KW-0249">Electron transport</keyword>
<evidence type="ECO:0000256" key="9">
    <source>
        <dbReference type="SAM" id="Phobius"/>
    </source>
</evidence>
<dbReference type="PRINTS" id="PR00157">
    <property type="entry name" value="PLASTOCYANIN"/>
</dbReference>
<feature type="region of interest" description="Disordered" evidence="8">
    <location>
        <begin position="29"/>
        <end position="68"/>
    </location>
</feature>
<gene>
    <name evidence="11" type="ORF">ACFQGB_02130</name>
</gene>
<evidence type="ECO:0000256" key="3">
    <source>
        <dbReference type="ARBA" id="ARBA00022723"/>
    </source>
</evidence>
<sequence length="220" mass="22383">MKRRDFLRTASGVTGAAAAVGAASAGAAAEDQGRSGAPNNTTTTGAPNGTGSANNTTAGGGAPSGPTKEVVVGPGGSLVYEPADLTIANGTTVNFVWDSDNHNIVVDSQPDGAGWEGTPGGDSKTYDTGYEYSHTFTTNGEYQYFCQPHVGAGMEASITVQDSVSTGGGGKEQDPEHMGVPFQAHFVGLATILAIISSLLFTFYTLKYGESAHTAAPNKK</sequence>
<dbReference type="PANTHER" id="PTHR34192:SF10">
    <property type="entry name" value="PLASTOCYANIN MAJOR ISOFORM, CHLOROPLASTIC-RELATED"/>
    <property type="match status" value="1"/>
</dbReference>
<evidence type="ECO:0000256" key="8">
    <source>
        <dbReference type="SAM" id="MobiDB-lite"/>
    </source>
</evidence>
<comment type="subcellular location">
    <subcellularLocation>
        <location evidence="1">Membrane</location>
    </subcellularLocation>
</comment>
<feature type="binding site" evidence="7">
    <location>
        <position position="154"/>
    </location>
    <ligand>
        <name>Cu cation</name>
        <dbReference type="ChEBI" id="CHEBI:23378"/>
    </ligand>
</feature>
<keyword evidence="12" id="KW-1185">Reference proteome</keyword>
<keyword evidence="3 7" id="KW-0479">Metal-binding</keyword>
<keyword evidence="9" id="KW-1133">Transmembrane helix</keyword>
<evidence type="ECO:0000313" key="11">
    <source>
        <dbReference type="EMBL" id="MFC6951651.1"/>
    </source>
</evidence>
<organism evidence="11 12">
    <name type="scientific">Halorubellus litoreus</name>
    <dbReference type="NCBI Taxonomy" id="755308"/>
    <lineage>
        <taxon>Archaea</taxon>
        <taxon>Methanobacteriati</taxon>
        <taxon>Methanobacteriota</taxon>
        <taxon>Stenosarchaea group</taxon>
        <taxon>Halobacteria</taxon>
        <taxon>Halobacteriales</taxon>
        <taxon>Halorubellaceae</taxon>
        <taxon>Halorubellus</taxon>
    </lineage>
</organism>
<keyword evidence="2" id="KW-0813">Transport</keyword>
<keyword evidence="5 7" id="KW-0186">Copper</keyword>
<protein>
    <submittedName>
        <fullName evidence="11">Plastocyanin/azurin family copper-binding protein</fullName>
    </submittedName>
</protein>
<dbReference type="Proteomes" id="UP001596395">
    <property type="component" value="Unassembled WGS sequence"/>
</dbReference>
<dbReference type="InterPro" id="IPR000923">
    <property type="entry name" value="BlueCu_1"/>
</dbReference>
<feature type="domain" description="Blue (type 1) copper" evidence="10">
    <location>
        <begin position="72"/>
        <end position="161"/>
    </location>
</feature>
<evidence type="ECO:0000256" key="2">
    <source>
        <dbReference type="ARBA" id="ARBA00022448"/>
    </source>
</evidence>
<dbReference type="AlphaFoldDB" id="A0ABD5V9D9"/>
<dbReference type="EMBL" id="JBHSXN010000001">
    <property type="protein sequence ID" value="MFC6951651.1"/>
    <property type="molecule type" value="Genomic_DNA"/>
</dbReference>
<feature type="binding site" evidence="7">
    <location>
        <position position="146"/>
    </location>
    <ligand>
        <name>Cu cation</name>
        <dbReference type="ChEBI" id="CHEBI:23378"/>
    </ligand>
</feature>
<evidence type="ECO:0000256" key="5">
    <source>
        <dbReference type="ARBA" id="ARBA00023008"/>
    </source>
</evidence>
<proteinExistence type="predicted"/>
<feature type="binding site" evidence="7">
    <location>
        <position position="102"/>
    </location>
    <ligand>
        <name>Cu cation</name>
        <dbReference type="ChEBI" id="CHEBI:23378"/>
    </ligand>
</feature>
<evidence type="ECO:0000256" key="6">
    <source>
        <dbReference type="ARBA" id="ARBA00023136"/>
    </source>
</evidence>
<dbReference type="GO" id="GO:0046872">
    <property type="term" value="F:metal ion binding"/>
    <property type="evidence" value="ECO:0007669"/>
    <property type="project" value="UniProtKB-KW"/>
</dbReference>
<dbReference type="Pfam" id="PF00127">
    <property type="entry name" value="Copper-bind"/>
    <property type="match status" value="1"/>
</dbReference>
<dbReference type="PANTHER" id="PTHR34192">
    <property type="entry name" value="PLASTOCYANIN MAJOR ISOFORM, CHLOROPLASTIC-RELATED"/>
    <property type="match status" value="1"/>
</dbReference>
<evidence type="ECO:0000259" key="10">
    <source>
        <dbReference type="Pfam" id="PF00127"/>
    </source>
</evidence>
<evidence type="ECO:0000256" key="7">
    <source>
        <dbReference type="PIRSR" id="PIRSR602387-1"/>
    </source>
</evidence>
<comment type="cofactor">
    <cofactor evidence="7">
        <name>Cu(2+)</name>
        <dbReference type="ChEBI" id="CHEBI:29036"/>
    </cofactor>
    <text evidence="7">The crystal structure with reduced Cu(1+) has also been determined.</text>
</comment>
<dbReference type="Gene3D" id="2.60.40.420">
    <property type="entry name" value="Cupredoxins - blue copper proteins"/>
    <property type="match status" value="1"/>
</dbReference>
<feature type="binding site" evidence="7">
    <location>
        <position position="149"/>
    </location>
    <ligand>
        <name>Cu cation</name>
        <dbReference type="ChEBI" id="CHEBI:23378"/>
    </ligand>
</feature>
<evidence type="ECO:0000256" key="4">
    <source>
        <dbReference type="ARBA" id="ARBA00022982"/>
    </source>
</evidence>
<evidence type="ECO:0000313" key="12">
    <source>
        <dbReference type="Proteomes" id="UP001596395"/>
    </source>
</evidence>
<evidence type="ECO:0000256" key="1">
    <source>
        <dbReference type="ARBA" id="ARBA00004370"/>
    </source>
</evidence>